<proteinExistence type="predicted"/>
<sequence>MLLRKLTLLIAILAIQVSLVSQEWNEIKKIENEIIQNQGAKDRMVNKAIEVSR</sequence>
<organism evidence="1 2">
    <name type="scientific">Salinivirga cyanobacteriivorans</name>
    <dbReference type="NCBI Taxonomy" id="1307839"/>
    <lineage>
        <taxon>Bacteria</taxon>
        <taxon>Pseudomonadati</taxon>
        <taxon>Bacteroidota</taxon>
        <taxon>Bacteroidia</taxon>
        <taxon>Bacteroidales</taxon>
        <taxon>Salinivirgaceae</taxon>
        <taxon>Salinivirga</taxon>
    </lineage>
</organism>
<name>A0A0S2I262_9BACT</name>
<accession>A0A0S2I262</accession>
<dbReference type="EMBL" id="CP013118">
    <property type="protein sequence ID" value="ALO16362.1"/>
    <property type="molecule type" value="Genomic_DNA"/>
</dbReference>
<evidence type="ECO:0000313" key="2">
    <source>
        <dbReference type="Proteomes" id="UP000064893"/>
    </source>
</evidence>
<dbReference type="AlphaFoldDB" id="A0A0S2I262"/>
<reference evidence="1 2" key="1">
    <citation type="submission" date="2015-11" db="EMBL/GenBank/DDBJ databases">
        <title>Description and complete genome sequence of a novel strain predominating in hypersaline microbial mats and representing a new family of the Bacteriodetes phylum.</title>
        <authorList>
            <person name="Spring S."/>
            <person name="Bunk B."/>
            <person name="Sproer C."/>
            <person name="Klenk H.-P."/>
        </authorList>
    </citation>
    <scope>NUCLEOTIDE SEQUENCE [LARGE SCALE GENOMIC DNA]</scope>
    <source>
        <strain evidence="1 2">L21-Spi-D4</strain>
    </source>
</reference>
<gene>
    <name evidence="1" type="ORF">L21SP5_02739</name>
</gene>
<keyword evidence="2" id="KW-1185">Reference proteome</keyword>
<dbReference type="STRING" id="1307839.L21SP5_02739"/>
<dbReference type="RefSeq" id="WP_157754661.1">
    <property type="nucleotide sequence ID" value="NZ_CP013118.1"/>
</dbReference>
<protein>
    <submittedName>
        <fullName evidence="1">Uncharacterized protein</fullName>
    </submittedName>
</protein>
<evidence type="ECO:0000313" key="1">
    <source>
        <dbReference type="EMBL" id="ALO16362.1"/>
    </source>
</evidence>
<dbReference type="KEGG" id="blq:L21SP5_02739"/>
<dbReference type="Proteomes" id="UP000064893">
    <property type="component" value="Chromosome"/>
</dbReference>